<feature type="domain" description="AbiEi antitoxin N-terminal" evidence="2">
    <location>
        <begin position="9"/>
        <end position="54"/>
    </location>
</feature>
<accession>A0ABU0GHZ7</accession>
<comment type="caution">
    <text evidence="3">The sequence shown here is derived from an EMBL/GenBank/DDBJ whole genome shotgun (WGS) entry which is preliminary data.</text>
</comment>
<evidence type="ECO:0000259" key="2">
    <source>
        <dbReference type="Pfam" id="PF13338"/>
    </source>
</evidence>
<organism evidence="3 4">
    <name type="scientific">Cellulomonas iranensis</name>
    <dbReference type="NCBI Taxonomy" id="76862"/>
    <lineage>
        <taxon>Bacteria</taxon>
        <taxon>Bacillati</taxon>
        <taxon>Actinomycetota</taxon>
        <taxon>Actinomycetes</taxon>
        <taxon>Micrococcales</taxon>
        <taxon>Cellulomonadaceae</taxon>
        <taxon>Cellulomonas</taxon>
    </lineage>
</organism>
<evidence type="ECO:0000313" key="4">
    <source>
        <dbReference type="Proteomes" id="UP001240250"/>
    </source>
</evidence>
<sequence length="365" mass="38406">MRTSDLATLTELAAAQWGLVTTAQAQEVGVSRMTLARLVDAGILDRVAHGVYATPAVLGDELLGLRTAWVALQPRRAVTDRLADPIGAGVVSHASAAQLHGLGDLLADEHELTLPTRYQSTRPGVRVHRATLAPADVTVVAGLPVTTAARTVADLLAAGHDVEHVGQVAADAVRQGSADGRALVRALEPVARRHESGDVAALTTRLLQAGGLAPRELGDRLIGSDVGVDLVARSLNDRLVLSPESVKLVEDLVTLVGVVASNPEVRARLASMAERTRARVAPINEAITGTLLPGVDAARARIAAALPSPETRQRMATWFEDPENQAALQQILLALQTAAQTTAAVADGDVHEHDDDEHDEDEDQL</sequence>
<feature type="region of interest" description="Disordered" evidence="1">
    <location>
        <begin position="343"/>
        <end position="365"/>
    </location>
</feature>
<reference evidence="3 4" key="1">
    <citation type="submission" date="2023-07" db="EMBL/GenBank/DDBJ databases">
        <title>Sequencing the genomes of 1000 actinobacteria strains.</title>
        <authorList>
            <person name="Klenk H.-P."/>
        </authorList>
    </citation>
    <scope>NUCLEOTIDE SEQUENCE [LARGE SCALE GENOMIC DNA]</scope>
    <source>
        <strain evidence="3 4">DSM 14785</strain>
    </source>
</reference>
<gene>
    <name evidence="3" type="ORF">JO380_001375</name>
</gene>
<dbReference type="InterPro" id="IPR025159">
    <property type="entry name" value="AbiEi_N"/>
</dbReference>
<evidence type="ECO:0000313" key="3">
    <source>
        <dbReference type="EMBL" id="MDQ0424994.1"/>
    </source>
</evidence>
<protein>
    <submittedName>
        <fullName evidence="3">Transcriptional regulator of viral defense system</fullName>
    </submittedName>
</protein>
<dbReference type="RefSeq" id="WP_070318545.1">
    <property type="nucleotide sequence ID" value="NZ_JAUSVM010000001.1"/>
</dbReference>
<dbReference type="EMBL" id="JAUSVM010000001">
    <property type="protein sequence ID" value="MDQ0424994.1"/>
    <property type="molecule type" value="Genomic_DNA"/>
</dbReference>
<dbReference type="Pfam" id="PF13338">
    <property type="entry name" value="AbiEi_4"/>
    <property type="match status" value="1"/>
</dbReference>
<dbReference type="Proteomes" id="UP001240250">
    <property type="component" value="Unassembled WGS sequence"/>
</dbReference>
<keyword evidence="4" id="KW-1185">Reference proteome</keyword>
<proteinExistence type="predicted"/>
<evidence type="ECO:0000256" key="1">
    <source>
        <dbReference type="SAM" id="MobiDB-lite"/>
    </source>
</evidence>
<feature type="compositionally biased region" description="Acidic residues" evidence="1">
    <location>
        <begin position="354"/>
        <end position="365"/>
    </location>
</feature>
<name>A0ABU0GHZ7_9CELL</name>